<feature type="repeat" description="ANK" evidence="4">
    <location>
        <begin position="47"/>
        <end position="79"/>
    </location>
</feature>
<dbReference type="GO" id="GO:0004842">
    <property type="term" value="F:ubiquitin-protein transferase activity"/>
    <property type="evidence" value="ECO:0007669"/>
    <property type="project" value="TreeGrafter"/>
</dbReference>
<dbReference type="GO" id="GO:0085020">
    <property type="term" value="P:protein K6-linked ubiquitination"/>
    <property type="evidence" value="ECO:0007669"/>
    <property type="project" value="TreeGrafter"/>
</dbReference>
<feature type="repeat" description="ANK" evidence="4">
    <location>
        <begin position="168"/>
        <end position="200"/>
    </location>
</feature>
<dbReference type="InterPro" id="IPR029018">
    <property type="entry name" value="Hex-like_dom2"/>
</dbReference>
<organism evidence="5">
    <name type="scientific">Lepeophtheirus salmonis</name>
    <name type="common">Salmon louse</name>
    <name type="synonym">Caligus salmonis</name>
    <dbReference type="NCBI Taxonomy" id="72036"/>
    <lineage>
        <taxon>Eukaryota</taxon>
        <taxon>Metazoa</taxon>
        <taxon>Ecdysozoa</taxon>
        <taxon>Arthropoda</taxon>
        <taxon>Crustacea</taxon>
        <taxon>Multicrustacea</taxon>
        <taxon>Hexanauplia</taxon>
        <taxon>Copepoda</taxon>
        <taxon>Siphonostomatoida</taxon>
        <taxon>Caligidae</taxon>
        <taxon>Lepeophtheirus</taxon>
    </lineage>
</organism>
<dbReference type="SUPFAM" id="SSF55545">
    <property type="entry name" value="beta-N-acetylhexosaminidase-like domain"/>
    <property type="match status" value="1"/>
</dbReference>
<dbReference type="PANTHER" id="PTHR24171:SF11">
    <property type="entry name" value="26S PROTEASOME NON-ATPASE REGULATORY SUBUNIT 10"/>
    <property type="match status" value="1"/>
</dbReference>
<dbReference type="EMBL" id="HACA01002453">
    <property type="protein sequence ID" value="CDW19814.1"/>
    <property type="molecule type" value="Transcribed_RNA"/>
</dbReference>
<sequence length="885" mass="99759">MEVILPEAVEAALEAIEHGRTDIVKALLDKVKSLNNLDVFLNQVLTNKKTLLEIAVENEKIDIFRTLLREGADPSIRDDSDLSILQKVQSKRIKDAFGCEFLQAVAQSNPNLQVIKRFLDAGLSYADTYDDPKAQNNALHWAASFGCKEIVEFLVESNPEGVNNTNLEGMTPLHEAALRGSSDIITVMLKAGADPNIRIKEGKWSGKTARDLLKDDMKEYIPETLPKEQLSLVNGDSLQSEEVESVLSEEEVTSVIPRIASESILTSNVISDDRLKLLWPPPQSIIEVEGQSLKIEFKIPLTISPGEVSVHEVLDIMDFYKELMYDQTKRSVILSSEGGPLSQIHSHTNQGIQIVINPQLFHIKGAYKLVISNKGVKIVVRDKEGIHYGITTFIQLMRLFLIPDHNNEVYLKPLIINDYPDTSIRGVLLDLNSYGRVPHFKILMSMIDIWTFMKINHFHVFIRLSRVKKWQLPYSKINILSLDRYCRQRGIHFVPAIDIGGDVNSIEGAKEMVHIFRDVVSCFDSTEFIHLGPKLTSMISNSFQYFDTFISPIMKKKFTLMLCSNSISNSCLTIPSDAILLYYSFEKCLHGFQSNVQNLYSQGYNFAFCSGTNAWSSITGSPDKMGENLLDVKKVCQNLSGIGSINAHWASDPSFNHLVFAWPGYIISSGLGWNAKKLDETNVPTFLEDILGYYIVENKDDARALIELGKIEESLMSDDIVSVLLKLFTCVNEDNKFLSNYTVEDFGEIVQNIRRIQMKLLKVKSPNRTIIGIFDTEENSENETKFDSSSDRIRNLWSREVYLSSELLLISARVGRALLASKTSDNMILFDNLQPTFKTDIANRLLCLIDSYKNVWASSHVLSGLEGSLLVLSKLFKKLVPEKII</sequence>
<dbReference type="GO" id="GO:0005975">
    <property type="term" value="P:carbohydrate metabolic process"/>
    <property type="evidence" value="ECO:0007669"/>
    <property type="project" value="InterPro"/>
</dbReference>
<evidence type="ECO:0000313" key="5">
    <source>
        <dbReference type="EMBL" id="CDW19814.1"/>
    </source>
</evidence>
<dbReference type="SUPFAM" id="SSF48403">
    <property type="entry name" value="Ankyrin repeat"/>
    <property type="match status" value="1"/>
</dbReference>
<evidence type="ECO:0000256" key="3">
    <source>
        <dbReference type="ARBA" id="ARBA00023043"/>
    </source>
</evidence>
<dbReference type="PANTHER" id="PTHR24171">
    <property type="entry name" value="ANKYRIN REPEAT DOMAIN-CONTAINING PROTEIN 39-RELATED"/>
    <property type="match status" value="1"/>
</dbReference>
<dbReference type="InterPro" id="IPR002110">
    <property type="entry name" value="Ankyrin_rpt"/>
</dbReference>
<keyword evidence="1" id="KW-0677">Repeat</keyword>
<dbReference type="GO" id="GO:0070531">
    <property type="term" value="C:BRCA1-A complex"/>
    <property type="evidence" value="ECO:0007669"/>
    <property type="project" value="TreeGrafter"/>
</dbReference>
<dbReference type="GO" id="GO:0031436">
    <property type="term" value="C:BRCA1-BARD1 complex"/>
    <property type="evidence" value="ECO:0007669"/>
    <property type="project" value="TreeGrafter"/>
</dbReference>
<dbReference type="SMART" id="SM00248">
    <property type="entry name" value="ANK"/>
    <property type="match status" value="4"/>
</dbReference>
<dbReference type="PROSITE" id="PS50088">
    <property type="entry name" value="ANK_REPEAT"/>
    <property type="match status" value="2"/>
</dbReference>
<dbReference type="InterPro" id="IPR017853">
    <property type="entry name" value="GH"/>
</dbReference>
<dbReference type="Pfam" id="PF00023">
    <property type="entry name" value="Ank"/>
    <property type="match status" value="1"/>
</dbReference>
<evidence type="ECO:0000256" key="1">
    <source>
        <dbReference type="ARBA" id="ARBA00022737"/>
    </source>
</evidence>
<dbReference type="InterPro" id="IPR025705">
    <property type="entry name" value="Beta_hexosaminidase_sua/sub"/>
</dbReference>
<dbReference type="InterPro" id="IPR036770">
    <property type="entry name" value="Ankyrin_rpt-contain_sf"/>
</dbReference>
<dbReference type="SUPFAM" id="SSF51445">
    <property type="entry name" value="(Trans)glycosidases"/>
    <property type="match status" value="1"/>
</dbReference>
<keyword evidence="3 4" id="KW-0040">ANK repeat</keyword>
<protein>
    <submittedName>
        <fullName evidence="5">Putative LOC100741587 [Bombus impatiens]</fullName>
    </submittedName>
</protein>
<accession>A0A0K2T1A3</accession>
<dbReference type="Gene3D" id="3.20.20.80">
    <property type="entry name" value="Glycosidases"/>
    <property type="match status" value="1"/>
</dbReference>
<dbReference type="PRINTS" id="PR00738">
    <property type="entry name" value="GLHYDRLASE20"/>
</dbReference>
<dbReference type="AlphaFoldDB" id="A0A0K2T1A3"/>
<dbReference type="OrthoDB" id="5806726at2759"/>
<proteinExistence type="predicted"/>
<evidence type="ECO:0000256" key="2">
    <source>
        <dbReference type="ARBA" id="ARBA00022801"/>
    </source>
</evidence>
<dbReference type="Gene3D" id="3.30.379.10">
    <property type="entry name" value="Chitobiase/beta-hexosaminidase domain 2-like"/>
    <property type="match status" value="1"/>
</dbReference>
<dbReference type="GO" id="GO:0004563">
    <property type="term" value="F:beta-N-acetylhexosaminidase activity"/>
    <property type="evidence" value="ECO:0007669"/>
    <property type="project" value="InterPro"/>
</dbReference>
<reference evidence="5" key="1">
    <citation type="submission" date="2014-05" db="EMBL/GenBank/DDBJ databases">
        <authorList>
            <person name="Chronopoulou M."/>
        </authorList>
    </citation>
    <scope>NUCLEOTIDE SEQUENCE</scope>
    <source>
        <tissue evidence="5">Whole organism</tissue>
    </source>
</reference>
<dbReference type="Gene3D" id="1.25.40.20">
    <property type="entry name" value="Ankyrin repeat-containing domain"/>
    <property type="match status" value="2"/>
</dbReference>
<name>A0A0K2T1A3_LEPSM</name>
<evidence type="ECO:0000256" key="4">
    <source>
        <dbReference type="PROSITE-ProRule" id="PRU00023"/>
    </source>
</evidence>
<dbReference type="PROSITE" id="PS50297">
    <property type="entry name" value="ANK_REP_REGION"/>
    <property type="match status" value="2"/>
</dbReference>
<dbReference type="Pfam" id="PF12796">
    <property type="entry name" value="Ank_2"/>
    <property type="match status" value="1"/>
</dbReference>
<keyword evidence="2" id="KW-0378">Hydrolase</keyword>